<gene>
    <name evidence="2" type="ORF">MKP09_14020</name>
</gene>
<dbReference type="InterPro" id="IPR017850">
    <property type="entry name" value="Alkaline_phosphatase_core_sf"/>
</dbReference>
<dbReference type="Gene3D" id="3.40.720.10">
    <property type="entry name" value="Alkaline Phosphatase, subunit A"/>
    <property type="match status" value="1"/>
</dbReference>
<comment type="caution">
    <text evidence="2">The sequence shown here is derived from an EMBL/GenBank/DDBJ whole genome shotgun (WGS) entry which is preliminary data.</text>
</comment>
<dbReference type="Pfam" id="PF16347">
    <property type="entry name" value="SGSH_C"/>
    <property type="match status" value="1"/>
</dbReference>
<dbReference type="EMBL" id="JAKWBL010000002">
    <property type="protein sequence ID" value="MCH5598942.1"/>
    <property type="molecule type" value="Genomic_DNA"/>
</dbReference>
<evidence type="ECO:0000313" key="3">
    <source>
        <dbReference type="Proteomes" id="UP001202248"/>
    </source>
</evidence>
<dbReference type="Proteomes" id="UP001202248">
    <property type="component" value="Unassembled WGS sequence"/>
</dbReference>
<proteinExistence type="predicted"/>
<name>A0ABS9SKM9_9BACT</name>
<keyword evidence="3" id="KW-1185">Reference proteome</keyword>
<reference evidence="2 3" key="1">
    <citation type="submission" date="2022-02" db="EMBL/GenBank/DDBJ databases">
        <authorList>
            <person name="Min J."/>
        </authorList>
    </citation>
    <scope>NUCLEOTIDE SEQUENCE [LARGE SCALE GENOMIC DNA]</scope>
    <source>
        <strain evidence="2 3">GR10-1</strain>
    </source>
</reference>
<feature type="domain" description="N-sulphoglucosamine sulphohydrolase C-terminal" evidence="1">
    <location>
        <begin position="1"/>
        <end position="87"/>
    </location>
</feature>
<organism evidence="2 3">
    <name type="scientific">Niabella ginsengisoli</name>
    <dbReference type="NCBI Taxonomy" id="522298"/>
    <lineage>
        <taxon>Bacteria</taxon>
        <taxon>Pseudomonadati</taxon>
        <taxon>Bacteroidota</taxon>
        <taxon>Chitinophagia</taxon>
        <taxon>Chitinophagales</taxon>
        <taxon>Chitinophagaceae</taxon>
        <taxon>Niabella</taxon>
    </lineage>
</organism>
<accession>A0ABS9SKM9</accession>
<dbReference type="SUPFAM" id="SSF53649">
    <property type="entry name" value="Alkaline phosphatase-like"/>
    <property type="match status" value="1"/>
</dbReference>
<evidence type="ECO:0000259" key="1">
    <source>
        <dbReference type="Pfam" id="PF16347"/>
    </source>
</evidence>
<sequence length="95" mass="11451">MKPLIEKGGDASWRKEIYYHYYELSFGLTKHYGIRTDRYKLIHFYGDIDSWELYDLKKDPHEMHNLYNNAAMTSTVSDLKNRLYKLAAYYKDNTL</sequence>
<dbReference type="InterPro" id="IPR032506">
    <property type="entry name" value="SGSH_C"/>
</dbReference>
<protein>
    <submittedName>
        <fullName evidence="2">DUF4976 domain-containing protein</fullName>
    </submittedName>
</protein>
<evidence type="ECO:0000313" key="2">
    <source>
        <dbReference type="EMBL" id="MCH5598942.1"/>
    </source>
</evidence>